<name>A0ABP0F7I7_CLALP</name>
<dbReference type="EMBL" id="CAWYQH010000013">
    <property type="protein sequence ID" value="CAK8674400.1"/>
    <property type="molecule type" value="Genomic_DNA"/>
</dbReference>
<comment type="caution">
    <text evidence="4">The sequence shown here is derived from an EMBL/GenBank/DDBJ whole genome shotgun (WGS) entry which is preliminary data.</text>
</comment>
<protein>
    <recommendedName>
        <fullName evidence="3">PA14 domain-containing protein</fullName>
    </recommendedName>
</protein>
<evidence type="ECO:0000313" key="4">
    <source>
        <dbReference type="EMBL" id="CAK8674400.1"/>
    </source>
</evidence>
<feature type="chain" id="PRO_5045948400" description="PA14 domain-containing protein" evidence="2">
    <location>
        <begin position="19"/>
        <end position="658"/>
    </location>
</feature>
<keyword evidence="5" id="KW-1185">Reference proteome</keyword>
<dbReference type="Gene3D" id="2.60.120.1560">
    <property type="match status" value="1"/>
</dbReference>
<evidence type="ECO:0000256" key="1">
    <source>
        <dbReference type="ARBA" id="ARBA00022729"/>
    </source>
</evidence>
<dbReference type="Proteomes" id="UP001642483">
    <property type="component" value="Unassembled WGS sequence"/>
</dbReference>
<dbReference type="PROSITE" id="PS51820">
    <property type="entry name" value="PA14"/>
    <property type="match status" value="1"/>
</dbReference>
<feature type="domain" description="PA14" evidence="3">
    <location>
        <begin position="325"/>
        <end position="469"/>
    </location>
</feature>
<gene>
    <name evidence="4" type="ORF">CVLEPA_LOCUS4102</name>
</gene>
<organism evidence="4 5">
    <name type="scientific">Clavelina lepadiformis</name>
    <name type="common">Light-bulb sea squirt</name>
    <name type="synonym">Ascidia lepadiformis</name>
    <dbReference type="NCBI Taxonomy" id="159417"/>
    <lineage>
        <taxon>Eukaryota</taxon>
        <taxon>Metazoa</taxon>
        <taxon>Chordata</taxon>
        <taxon>Tunicata</taxon>
        <taxon>Ascidiacea</taxon>
        <taxon>Aplousobranchia</taxon>
        <taxon>Clavelinidae</taxon>
        <taxon>Clavelina</taxon>
    </lineage>
</organism>
<evidence type="ECO:0000313" key="5">
    <source>
        <dbReference type="Proteomes" id="UP001642483"/>
    </source>
</evidence>
<dbReference type="InterPro" id="IPR002909">
    <property type="entry name" value="IPT_dom"/>
</dbReference>
<feature type="signal peptide" evidence="2">
    <location>
        <begin position="1"/>
        <end position="18"/>
    </location>
</feature>
<dbReference type="InterPro" id="IPR013783">
    <property type="entry name" value="Ig-like_fold"/>
</dbReference>
<sequence>MILLLLAAKAFLWTITSGQTGVAIHRTSPRYGSYNGGTRLTLFGAGFPAEPVMAATTARSKQVLLVSSFKEYDCILHEAESDDTQTVCYTPAMSTGVYYVRMKVNGISLDRSQYCGGRSTSWHCRLYISHGYTPFISALNWTSSEPQQAIQVNGRLYTSLISSSEGASTNSRIESITRVWVTSGLCNLYNESGEPYGIVLNNEGESYWGHFICKIESSFVGNQNLSFLVSGSFGRSSAYTSATLVSADNRLYMMQTYAVVEDVSPKQGSVLGGTLLTITGKYFDDRSGIRARILVGGEECVVQRVTDTQITCLTPERPVNRSMYSGGRGLKLEVVPGVNTIATEFNATSEGYWTNFYDHGYPYGIEGDNFLSQIQGFFVPAMDGNYSFTLGADDQIHFYFNPNGSDSNGKLLLVQQIYANWRTTTGKYPLKAGEEYYYEVRHVEYRSQAYIRLSAYCDKSLYSPAQTAWAVEERQRLSIESTISREIQTVEFRNWEEVGNSVEQVWDLQLTCSNETLCQSTGFDVSFFQTSTGFLPYGSSGAAVASAFNNILALGGDRVTVEEMDVNRHRYRITFNSHRGRFELNAMSTNDAILQIIATEHQVGVPKLDTFTLMLNGYVSSPLAIGSSAEQIAAAVSSLFGPKCPEKIERRIGRHTVY</sequence>
<dbReference type="InterPro" id="IPR037524">
    <property type="entry name" value="PA14/GLEYA"/>
</dbReference>
<dbReference type="CDD" id="cd00603">
    <property type="entry name" value="IPT_PCSR"/>
    <property type="match status" value="2"/>
</dbReference>
<dbReference type="SMART" id="SM00429">
    <property type="entry name" value="IPT"/>
    <property type="match status" value="1"/>
</dbReference>
<dbReference type="PANTHER" id="PTHR46769:SF2">
    <property type="entry name" value="FIBROCYSTIN-L ISOFORM 2 PRECURSOR-RELATED"/>
    <property type="match status" value="1"/>
</dbReference>
<proteinExistence type="predicted"/>
<accession>A0ABP0F7I7</accession>
<dbReference type="Pfam" id="PF01833">
    <property type="entry name" value="TIG"/>
    <property type="match status" value="2"/>
</dbReference>
<dbReference type="InterPro" id="IPR052387">
    <property type="entry name" value="Fibrocystin"/>
</dbReference>
<keyword evidence="1 2" id="KW-0732">Signal</keyword>
<dbReference type="InterPro" id="IPR014756">
    <property type="entry name" value="Ig_E-set"/>
</dbReference>
<reference evidence="4 5" key="1">
    <citation type="submission" date="2024-02" db="EMBL/GenBank/DDBJ databases">
        <authorList>
            <person name="Daric V."/>
            <person name="Darras S."/>
        </authorList>
    </citation>
    <scope>NUCLEOTIDE SEQUENCE [LARGE SCALE GENOMIC DNA]</scope>
</reference>
<dbReference type="Gene3D" id="2.60.40.10">
    <property type="entry name" value="Immunoglobulins"/>
    <property type="match status" value="2"/>
</dbReference>
<dbReference type="SUPFAM" id="SSF56988">
    <property type="entry name" value="Anthrax protective antigen"/>
    <property type="match status" value="1"/>
</dbReference>
<dbReference type="PANTHER" id="PTHR46769">
    <property type="entry name" value="POLYCYSTIC KIDNEY AND HEPATIC DISEASE 1 (AUTOSOMAL RECESSIVE)-LIKE 1"/>
    <property type="match status" value="1"/>
</dbReference>
<dbReference type="SUPFAM" id="SSF81296">
    <property type="entry name" value="E set domains"/>
    <property type="match status" value="2"/>
</dbReference>
<evidence type="ECO:0000256" key="2">
    <source>
        <dbReference type="SAM" id="SignalP"/>
    </source>
</evidence>
<evidence type="ECO:0000259" key="3">
    <source>
        <dbReference type="PROSITE" id="PS51820"/>
    </source>
</evidence>